<proteinExistence type="predicted"/>
<evidence type="ECO:0000259" key="2">
    <source>
        <dbReference type="SMART" id="SM00642"/>
    </source>
</evidence>
<sequence>MKIYNLFPRLAGHFKDWTPHLKRAAGMGFDWIFVNPIQVLGQSRSLYSIADHFAINATFVGPDTGRTPEEQVRAMVSEADRLGLGMMIDLVINHCAKDSRLVQEHPDWFVRDGDAVASAFCVESDGNRVVWHDLAQFDHRGSPDRAGLLAYCIKMVEYLIDLGFRGFRCDAAYQIPKPVWEHLIAHIRKAHPDVVFVAETLGCSPEQTRDTAAAGFDAIFNSSKWWDFEGGWLLEQYEQTRRLVPSISFPESHDTERLFQESGDNPDAMKQRYLFAALFSAGVMIPIGFEFGFRRRLDVVNTRPEDWEAANLDLSDFIAEVNRIKDRFPVFGQEGPIERLHHPNPVILLLRKGSDTGRDTALLALNKDARNHQHLRIDDICQVARTADPMLDVSPESPMDRLPTPFELDLGPGMGRVWVTPAVRSDGESGSAERPNEDRTRAA</sequence>
<gene>
    <name evidence="3" type="ORF">BDD21_2137</name>
</gene>
<dbReference type="GO" id="GO:0005975">
    <property type="term" value="P:carbohydrate metabolic process"/>
    <property type="evidence" value="ECO:0007669"/>
    <property type="project" value="InterPro"/>
</dbReference>
<dbReference type="SMART" id="SM00642">
    <property type="entry name" value="Aamy"/>
    <property type="match status" value="1"/>
</dbReference>
<dbReference type="AlphaFoldDB" id="A0A495VAC7"/>
<dbReference type="PANTHER" id="PTHR47786:SF2">
    <property type="entry name" value="GLYCOSYL HYDROLASE FAMILY 13 CATALYTIC DOMAIN-CONTAINING PROTEIN"/>
    <property type="match status" value="1"/>
</dbReference>
<dbReference type="EMBL" id="RBXL01000001">
    <property type="protein sequence ID" value="RKT44738.1"/>
    <property type="molecule type" value="Genomic_DNA"/>
</dbReference>
<dbReference type="RefSeq" id="WP_120797134.1">
    <property type="nucleotide sequence ID" value="NZ_RBXL01000001.1"/>
</dbReference>
<evidence type="ECO:0000313" key="3">
    <source>
        <dbReference type="EMBL" id="RKT44738.1"/>
    </source>
</evidence>
<dbReference type="InterPro" id="IPR017853">
    <property type="entry name" value="GH"/>
</dbReference>
<dbReference type="InterPro" id="IPR032792">
    <property type="entry name" value="AGL_glucanoTrfase"/>
</dbReference>
<dbReference type="OrthoDB" id="9805159at2"/>
<dbReference type="PANTHER" id="PTHR47786">
    <property type="entry name" value="ALPHA-1,4-GLUCAN:MALTOSE-1-PHOSPHATE MALTOSYLTRANSFERASE"/>
    <property type="match status" value="1"/>
</dbReference>
<dbReference type="SUPFAM" id="SSF51445">
    <property type="entry name" value="(Trans)glycosidases"/>
    <property type="match status" value="1"/>
</dbReference>
<dbReference type="Proteomes" id="UP000274556">
    <property type="component" value="Unassembled WGS sequence"/>
</dbReference>
<feature type="domain" description="Glycosyl hydrolase family 13 catalytic" evidence="2">
    <location>
        <begin position="5"/>
        <end position="325"/>
    </location>
</feature>
<name>A0A495VAC7_9GAMM</name>
<organism evidence="3 4">
    <name type="scientific">Thiocapsa rosea</name>
    <dbReference type="NCBI Taxonomy" id="69360"/>
    <lineage>
        <taxon>Bacteria</taxon>
        <taxon>Pseudomonadati</taxon>
        <taxon>Pseudomonadota</taxon>
        <taxon>Gammaproteobacteria</taxon>
        <taxon>Chromatiales</taxon>
        <taxon>Chromatiaceae</taxon>
        <taxon>Thiocapsa</taxon>
    </lineage>
</organism>
<accession>A0A495VAC7</accession>
<dbReference type="Gene3D" id="3.20.20.80">
    <property type="entry name" value="Glycosidases"/>
    <property type="match status" value="1"/>
</dbReference>
<evidence type="ECO:0000256" key="1">
    <source>
        <dbReference type="SAM" id="MobiDB-lite"/>
    </source>
</evidence>
<feature type="compositionally biased region" description="Basic and acidic residues" evidence="1">
    <location>
        <begin position="434"/>
        <end position="443"/>
    </location>
</feature>
<reference evidence="3 4" key="1">
    <citation type="submission" date="2018-10" db="EMBL/GenBank/DDBJ databases">
        <title>Genomic Encyclopedia of Archaeal and Bacterial Type Strains, Phase II (KMG-II): from individual species to whole genera.</title>
        <authorList>
            <person name="Goeker M."/>
        </authorList>
    </citation>
    <scope>NUCLEOTIDE SEQUENCE [LARGE SCALE GENOMIC DNA]</scope>
    <source>
        <strain evidence="3 4">DSM 235</strain>
    </source>
</reference>
<comment type="caution">
    <text evidence="3">The sequence shown here is derived from an EMBL/GenBank/DDBJ whole genome shotgun (WGS) entry which is preliminary data.</text>
</comment>
<feature type="region of interest" description="Disordered" evidence="1">
    <location>
        <begin position="421"/>
        <end position="443"/>
    </location>
</feature>
<evidence type="ECO:0000313" key="4">
    <source>
        <dbReference type="Proteomes" id="UP000274556"/>
    </source>
</evidence>
<dbReference type="Pfam" id="PF14701">
    <property type="entry name" value="hDGE_amylase"/>
    <property type="match status" value="1"/>
</dbReference>
<protein>
    <submittedName>
        <fullName evidence="3">Starch synthase (Maltosyl-transferring)</fullName>
    </submittedName>
</protein>
<dbReference type="InterPro" id="IPR006047">
    <property type="entry name" value="GH13_cat_dom"/>
</dbReference>
<keyword evidence="4" id="KW-1185">Reference proteome</keyword>